<dbReference type="EMBL" id="BGZK01000576">
    <property type="protein sequence ID" value="GBP51170.1"/>
    <property type="molecule type" value="Genomic_DNA"/>
</dbReference>
<organism evidence="1 2">
    <name type="scientific">Eumeta variegata</name>
    <name type="common">Bagworm moth</name>
    <name type="synonym">Eumeta japonica</name>
    <dbReference type="NCBI Taxonomy" id="151549"/>
    <lineage>
        <taxon>Eukaryota</taxon>
        <taxon>Metazoa</taxon>
        <taxon>Ecdysozoa</taxon>
        <taxon>Arthropoda</taxon>
        <taxon>Hexapoda</taxon>
        <taxon>Insecta</taxon>
        <taxon>Pterygota</taxon>
        <taxon>Neoptera</taxon>
        <taxon>Endopterygota</taxon>
        <taxon>Lepidoptera</taxon>
        <taxon>Glossata</taxon>
        <taxon>Ditrysia</taxon>
        <taxon>Tineoidea</taxon>
        <taxon>Psychidae</taxon>
        <taxon>Oiketicinae</taxon>
        <taxon>Eumeta</taxon>
    </lineage>
</organism>
<dbReference type="Proteomes" id="UP000299102">
    <property type="component" value="Unassembled WGS sequence"/>
</dbReference>
<protein>
    <submittedName>
        <fullName evidence="1">Uncharacterized protein</fullName>
    </submittedName>
</protein>
<keyword evidence="2" id="KW-1185">Reference proteome</keyword>
<proteinExistence type="predicted"/>
<dbReference type="AlphaFoldDB" id="A0A4C1WJZ7"/>
<accession>A0A4C1WJZ7</accession>
<comment type="caution">
    <text evidence="1">The sequence shown here is derived from an EMBL/GenBank/DDBJ whole genome shotgun (WGS) entry which is preliminary data.</text>
</comment>
<name>A0A4C1WJZ7_EUMVA</name>
<gene>
    <name evidence="1" type="ORF">EVAR_97994_1</name>
</gene>
<sequence length="72" mass="8248">MRASERHASFPRAWYELNAASNINEIEPIAARFEERCNRAITDTDRDDKAGRGPVLRTSRGAEERCLPFNLK</sequence>
<evidence type="ECO:0000313" key="1">
    <source>
        <dbReference type="EMBL" id="GBP51170.1"/>
    </source>
</evidence>
<evidence type="ECO:0000313" key="2">
    <source>
        <dbReference type="Proteomes" id="UP000299102"/>
    </source>
</evidence>
<reference evidence="1 2" key="1">
    <citation type="journal article" date="2019" name="Commun. Biol.">
        <title>The bagworm genome reveals a unique fibroin gene that provides high tensile strength.</title>
        <authorList>
            <person name="Kono N."/>
            <person name="Nakamura H."/>
            <person name="Ohtoshi R."/>
            <person name="Tomita M."/>
            <person name="Numata K."/>
            <person name="Arakawa K."/>
        </authorList>
    </citation>
    <scope>NUCLEOTIDE SEQUENCE [LARGE SCALE GENOMIC DNA]</scope>
</reference>